<dbReference type="AlphaFoldDB" id="A0A8J4GCG9"/>
<feature type="region of interest" description="Disordered" evidence="1">
    <location>
        <begin position="1"/>
        <end position="81"/>
    </location>
</feature>
<feature type="region of interest" description="Disordered" evidence="1">
    <location>
        <begin position="88"/>
        <end position="107"/>
    </location>
</feature>
<organism evidence="2 3">
    <name type="scientific">Volvox reticuliferus</name>
    <dbReference type="NCBI Taxonomy" id="1737510"/>
    <lineage>
        <taxon>Eukaryota</taxon>
        <taxon>Viridiplantae</taxon>
        <taxon>Chlorophyta</taxon>
        <taxon>core chlorophytes</taxon>
        <taxon>Chlorophyceae</taxon>
        <taxon>CS clade</taxon>
        <taxon>Chlamydomonadales</taxon>
        <taxon>Volvocaceae</taxon>
        <taxon>Volvox</taxon>
    </lineage>
</organism>
<reference evidence="2" key="1">
    <citation type="journal article" date="2021" name="Proc. Natl. Acad. Sci. U.S.A.">
        <title>Three genomes in the algal genus Volvox reveal the fate of a haploid sex-determining region after a transition to homothallism.</title>
        <authorList>
            <person name="Yamamoto K."/>
            <person name="Hamaji T."/>
            <person name="Kawai-Toyooka H."/>
            <person name="Matsuzaki R."/>
            <person name="Takahashi F."/>
            <person name="Nishimura Y."/>
            <person name="Kawachi M."/>
            <person name="Noguchi H."/>
            <person name="Minakuchi Y."/>
            <person name="Umen J.G."/>
            <person name="Toyoda A."/>
            <person name="Nozaki H."/>
        </authorList>
    </citation>
    <scope>NUCLEOTIDE SEQUENCE</scope>
    <source>
        <strain evidence="2">NIES-3785</strain>
    </source>
</reference>
<dbReference type="EMBL" id="BNCQ01000016">
    <property type="protein sequence ID" value="GIM04326.1"/>
    <property type="molecule type" value="Genomic_DNA"/>
</dbReference>
<name>A0A8J4GCG9_9CHLO</name>
<accession>A0A8J4GCG9</accession>
<protein>
    <submittedName>
        <fullName evidence="2">Uncharacterized protein</fullName>
    </submittedName>
</protein>
<evidence type="ECO:0000313" key="3">
    <source>
        <dbReference type="Proteomes" id="UP000722791"/>
    </source>
</evidence>
<evidence type="ECO:0000313" key="2">
    <source>
        <dbReference type="EMBL" id="GIM04326.1"/>
    </source>
</evidence>
<feature type="compositionally biased region" description="Basic residues" evidence="1">
    <location>
        <begin position="39"/>
        <end position="53"/>
    </location>
</feature>
<feature type="compositionally biased region" description="Pro residues" evidence="1">
    <location>
        <begin position="8"/>
        <end position="25"/>
    </location>
</feature>
<sequence length="107" mass="10699">MLLSAKPSKPPFHPPSSSPAPPSAAPGPHLSVLFQLPSKKPRHCAGTKPRKGPASHDAAGSAPASEDGDAPDDEGRVADPAAILASSIVASRAPAAPPITESNLSTE</sequence>
<gene>
    <name evidence="2" type="ORF">Vretimale_8900</name>
</gene>
<comment type="caution">
    <text evidence="2">The sequence shown here is derived from an EMBL/GenBank/DDBJ whole genome shotgun (WGS) entry which is preliminary data.</text>
</comment>
<proteinExistence type="predicted"/>
<dbReference type="Proteomes" id="UP000722791">
    <property type="component" value="Unassembled WGS sequence"/>
</dbReference>
<evidence type="ECO:0000256" key="1">
    <source>
        <dbReference type="SAM" id="MobiDB-lite"/>
    </source>
</evidence>